<gene>
    <name evidence="3" type="ORF">M0G41_09945</name>
</gene>
<feature type="transmembrane region" description="Helical" evidence="2">
    <location>
        <begin position="432"/>
        <end position="455"/>
    </location>
</feature>
<dbReference type="PANTHER" id="PTHR32309:SF13">
    <property type="entry name" value="FERRIC ENTEROBACTIN TRANSPORT PROTEIN FEPE"/>
    <property type="match status" value="1"/>
</dbReference>
<dbReference type="InterPro" id="IPR014345">
    <property type="entry name" value="XrtA_polysacc_chain"/>
</dbReference>
<comment type="caution">
    <text evidence="3">The sequence shown here is derived from an EMBL/GenBank/DDBJ whole genome shotgun (WGS) entry which is preliminary data.</text>
</comment>
<proteinExistence type="predicted"/>
<sequence>MNYQPMPGMAQQGSATPAWLALLPTLGHELRRKALWLAVIFAAVALAVLAVGMLVPKRFTSATTILIGEGNIIAPLMEGRAVPTSASDRARIAREVIFSRAVMNEILTVGGWDKDIEDPIEAERTIEEIKRRTSISTPGANLIRIAYWDGDPARAFKVAQRFSELFIANSLEAKERESREAYEFIAQQVEDYHRKLVDAETNLKRFRADNLEARPGSDVDVRTRVAEVRGRIEKARTELSELQMVERDLQEQLSGESEISDSRRQSSQYQQRLVELNNELGRLKLDFTDAHPDVVRVRLQIEDMQQLLRREQEREALGAREDPEFNTSPLYLQLRSSLAKVRSDMAALRARISENDLLLNEALERGRRVADSEAELAELTRDYEVNRDLYQDLLKRRENARLSMSLDAEQRGLSFRVQEPAALPLQPAGLRLLHFAAAGLLLGVAAPIGLLLALLQFDPRARSGKTLASASGLPLLVAVPEYRTRADRRRELFGQLGALLVIGLVMAVYAIVALTRGGVAI</sequence>
<keyword evidence="1" id="KW-0175">Coiled coil</keyword>
<keyword evidence="2" id="KW-1133">Transmembrane helix</keyword>
<evidence type="ECO:0008006" key="5">
    <source>
        <dbReference type="Google" id="ProtNLM"/>
    </source>
</evidence>
<feature type="coiled-coil region" evidence="1">
    <location>
        <begin position="189"/>
        <end position="314"/>
    </location>
</feature>
<feature type="transmembrane region" description="Helical" evidence="2">
    <location>
        <begin position="34"/>
        <end position="55"/>
    </location>
</feature>
<dbReference type="RefSeq" id="WP_248208812.1">
    <property type="nucleotide sequence ID" value="NZ_JALNMH010000007.1"/>
</dbReference>
<evidence type="ECO:0000313" key="4">
    <source>
        <dbReference type="Proteomes" id="UP001431449"/>
    </source>
</evidence>
<protein>
    <recommendedName>
        <fullName evidence="5">Polysaccharide chain length determinant protein, PEP-CTERM locus subfamily</fullName>
    </recommendedName>
</protein>
<evidence type="ECO:0000313" key="3">
    <source>
        <dbReference type="EMBL" id="MCK7593993.1"/>
    </source>
</evidence>
<organism evidence="3 4">
    <name type="scientific">Pseudomarimonas salicorniae</name>
    <dbReference type="NCBI Taxonomy" id="2933270"/>
    <lineage>
        <taxon>Bacteria</taxon>
        <taxon>Pseudomonadati</taxon>
        <taxon>Pseudomonadota</taxon>
        <taxon>Gammaproteobacteria</taxon>
        <taxon>Lysobacterales</taxon>
        <taxon>Lysobacteraceae</taxon>
        <taxon>Pseudomarimonas</taxon>
    </lineage>
</organism>
<evidence type="ECO:0000256" key="2">
    <source>
        <dbReference type="SAM" id="Phobius"/>
    </source>
</evidence>
<dbReference type="NCBIfam" id="TIGR03007">
    <property type="entry name" value="pepcterm_ChnLen"/>
    <property type="match status" value="1"/>
</dbReference>
<dbReference type="InterPro" id="IPR050445">
    <property type="entry name" value="Bact_polysacc_biosynth/exp"/>
</dbReference>
<dbReference type="PANTHER" id="PTHR32309">
    <property type="entry name" value="TYROSINE-PROTEIN KINASE"/>
    <property type="match status" value="1"/>
</dbReference>
<dbReference type="EMBL" id="JALNMH010000007">
    <property type="protein sequence ID" value="MCK7593993.1"/>
    <property type="molecule type" value="Genomic_DNA"/>
</dbReference>
<dbReference type="Proteomes" id="UP001431449">
    <property type="component" value="Unassembled WGS sequence"/>
</dbReference>
<evidence type="ECO:0000256" key="1">
    <source>
        <dbReference type="SAM" id="Coils"/>
    </source>
</evidence>
<keyword evidence="4" id="KW-1185">Reference proteome</keyword>
<keyword evidence="2" id="KW-0472">Membrane</keyword>
<keyword evidence="2" id="KW-0812">Transmembrane</keyword>
<reference evidence="3" key="1">
    <citation type="submission" date="2022-04" db="EMBL/GenBank/DDBJ databases">
        <title>Lysobacter sp. CAU 1642 isolated from sea sand.</title>
        <authorList>
            <person name="Kim W."/>
        </authorList>
    </citation>
    <scope>NUCLEOTIDE SEQUENCE</scope>
    <source>
        <strain evidence="3">CAU 1642</strain>
    </source>
</reference>
<accession>A0ABT0GHH9</accession>
<feature type="transmembrane region" description="Helical" evidence="2">
    <location>
        <begin position="492"/>
        <end position="512"/>
    </location>
</feature>
<name>A0ABT0GHH9_9GAMM</name>